<dbReference type="GO" id="GO:0005615">
    <property type="term" value="C:extracellular space"/>
    <property type="evidence" value="ECO:0007669"/>
    <property type="project" value="UniProtKB-ARBA"/>
</dbReference>
<dbReference type="PANTHER" id="PTHR11511:SF5">
    <property type="entry name" value="FAT-BODY PROTEIN 1-RELATED"/>
    <property type="match status" value="1"/>
</dbReference>
<dbReference type="GO" id="GO:0045735">
    <property type="term" value="F:nutrient reservoir activity"/>
    <property type="evidence" value="ECO:0007669"/>
    <property type="project" value="UniProtKB-KW"/>
</dbReference>
<dbReference type="Gene3D" id="1.20.1370.10">
    <property type="entry name" value="Hemocyanin, N-terminal domain"/>
    <property type="match status" value="1"/>
</dbReference>
<dbReference type="InterPro" id="IPR013788">
    <property type="entry name" value="Hemocyanin/hexamerin"/>
</dbReference>
<dbReference type="Pfam" id="PF03722">
    <property type="entry name" value="Hemocyanin_N"/>
    <property type="match status" value="1"/>
</dbReference>
<dbReference type="InterPro" id="IPR005204">
    <property type="entry name" value="Hemocyanin_N"/>
</dbReference>
<dbReference type="PROSITE" id="PS00209">
    <property type="entry name" value="HEMOCYANIN_1"/>
    <property type="match status" value="1"/>
</dbReference>
<evidence type="ECO:0000256" key="1">
    <source>
        <dbReference type="ARBA" id="ARBA00009470"/>
    </source>
</evidence>
<dbReference type="InterPro" id="IPR000896">
    <property type="entry name" value="Hemocyanin/hexamerin_mid_dom"/>
</dbReference>
<keyword evidence="2" id="KW-0758">Storage protein</keyword>
<sequence>MADETFLKRQMLILKLLRHISEPLEDPELVQIKDSYSPLNSLSVYKDPQLVQKVVRKLENGQMLNRDNIFVLFDPVHRRQMIDVFEILYFANDYDTFFKTAVWLRDRMNPRQFLYAFSVALLHRKDCRGFTLPPAYEITPHMFLTTDVVRQAYQAKMTRTPKVIPMQFTGSVRNQEQRVAYFGEDIGMNSHHSHWHMDFPFWWKPEYGVEKDRKGELFYYMHHQLIARFDAERLSNYLPVVEPLDWEKPIVQGFAPGAMYENGQEFPVRPDNMNFHDLPWLTIEDMKGYEDRIRDAIASGFVISVDDSLVYLNDTRGIDVLGAVIESSEHSQNKELYGSLHNNAHVLLGKVTDYSLKYGLPPGVMEHFETATRDPAFFRLHKLVDNLFKEHKDLLPPYTKEDLAFPGVSIDAVKVVGTCKASTPNQLVTYFDEFNIDLANAVEGHYKEGDVQIKASVNRLNHEPFKYVITVHSDKVAEGIVRIFIAPKYDWFGEVVPLDKIRWSLIELDRFPVHLRQGDNVIVRSSQDSTVTIPEPRSYPELIKEIEDALNGQDEYAIDKYHRHCGYPHRLLLPKGTSGGMVFNLYVTITNYEQDKVHPGVTVDEVDNLTSLGYCGVLDGVIPDGRPMGYPYDRPIPDKEVFNIPNSKVIEVTIKNAK</sequence>
<dbReference type="PROSITE" id="PS00210">
    <property type="entry name" value="HEMOCYANIN_2"/>
    <property type="match status" value="1"/>
</dbReference>
<dbReference type="Gene3D" id="2.60.40.1520">
    <property type="entry name" value="Hemocyanin, C-terminal domain"/>
    <property type="match status" value="1"/>
</dbReference>
<accession>B3GW85</accession>
<evidence type="ECO:0000256" key="2">
    <source>
        <dbReference type="ARBA" id="ARBA00022761"/>
    </source>
</evidence>
<dbReference type="PANTHER" id="PTHR11511">
    <property type="entry name" value="LARVAL STORAGE PROTEIN/PHENOLOXIDASE"/>
    <property type="match status" value="1"/>
</dbReference>
<name>B3GW85_THEDO</name>
<dbReference type="AlphaFoldDB" id="B3GW85"/>
<dbReference type="GO" id="GO:0004497">
    <property type="term" value="F:monooxygenase activity"/>
    <property type="evidence" value="ECO:0007669"/>
    <property type="project" value="UniProtKB-KW"/>
</dbReference>
<gene>
    <name evidence="5" type="primary">hc 2</name>
</gene>
<dbReference type="InterPro" id="IPR008922">
    <property type="entry name" value="Di-copper_centre_dom_sf"/>
</dbReference>
<evidence type="ECO:0000259" key="4">
    <source>
        <dbReference type="PROSITE" id="PS00498"/>
    </source>
</evidence>
<reference evidence="5" key="1">
    <citation type="journal article" date="2008" name="Insect Biochem. Mol. Biol.">
        <title>Molecular characterization of hemocyanin and hexamerin from the firebrat Thermobia domestica (Zygentoma).</title>
        <authorList>
            <person name="Pick C."/>
            <person name="Hagner-Holler S."/>
            <person name="Burmester T."/>
        </authorList>
    </citation>
    <scope>NUCLEOTIDE SEQUENCE</scope>
</reference>
<dbReference type="InterPro" id="IPR005203">
    <property type="entry name" value="Hemocyanin_C"/>
</dbReference>
<dbReference type="InterPro" id="IPR036697">
    <property type="entry name" value="Hemocyanin_N_sf"/>
</dbReference>
<keyword evidence="3" id="KW-0503">Monooxygenase</keyword>
<dbReference type="PRINTS" id="PR00187">
    <property type="entry name" value="HAEMOCYANIN"/>
</dbReference>
<dbReference type="Pfam" id="PF00372">
    <property type="entry name" value="Hemocyanin_M"/>
    <property type="match status" value="1"/>
</dbReference>
<comment type="similarity">
    <text evidence="1">Belongs to the tyrosinase family. Hemocyanin subfamily.</text>
</comment>
<dbReference type="SUPFAM" id="SSF81296">
    <property type="entry name" value="E set domains"/>
    <property type="match status" value="1"/>
</dbReference>
<evidence type="ECO:0000256" key="3">
    <source>
        <dbReference type="ARBA" id="ARBA00023033"/>
    </source>
</evidence>
<proteinExistence type="evidence at transcript level"/>
<keyword evidence="3" id="KW-0560">Oxidoreductase</keyword>
<dbReference type="EMBL" id="FM165289">
    <property type="protein sequence ID" value="CAQ63322.1"/>
    <property type="molecule type" value="mRNA"/>
</dbReference>
<dbReference type="SUPFAM" id="SSF48056">
    <property type="entry name" value="Di-copper centre-containing domain"/>
    <property type="match status" value="1"/>
</dbReference>
<dbReference type="Pfam" id="PF03723">
    <property type="entry name" value="Hemocyanin_C"/>
    <property type="match status" value="1"/>
</dbReference>
<dbReference type="SUPFAM" id="SSF48050">
    <property type="entry name" value="Hemocyanin, N-terminal domain"/>
    <property type="match status" value="1"/>
</dbReference>
<dbReference type="InterPro" id="IPR037020">
    <property type="entry name" value="Hemocyanin_C_sf"/>
</dbReference>
<feature type="domain" description="Tyrosinase copper-binding" evidence="4">
    <location>
        <begin position="374"/>
        <end position="385"/>
    </location>
</feature>
<protein>
    <submittedName>
        <fullName evidence="5">Hemocyanin 2</fullName>
    </submittedName>
</protein>
<dbReference type="InterPro" id="IPR002227">
    <property type="entry name" value="Tyrosinase_Cu-bd"/>
</dbReference>
<evidence type="ECO:0000313" key="5">
    <source>
        <dbReference type="EMBL" id="CAQ63322.1"/>
    </source>
</evidence>
<organism evidence="5">
    <name type="scientific">Thermobia domestica</name>
    <name type="common">Firebrat</name>
    <name type="synonym">Lepisma domestica</name>
    <dbReference type="NCBI Taxonomy" id="89055"/>
    <lineage>
        <taxon>Eukaryota</taxon>
        <taxon>Metazoa</taxon>
        <taxon>Ecdysozoa</taxon>
        <taxon>Arthropoda</taxon>
        <taxon>Hexapoda</taxon>
        <taxon>Insecta</taxon>
        <taxon>Zygentoma</taxon>
        <taxon>Lepismatidae</taxon>
        <taxon>Thermobia</taxon>
    </lineage>
</organism>
<dbReference type="InterPro" id="IPR014756">
    <property type="entry name" value="Ig_E-set"/>
</dbReference>
<dbReference type="PROSITE" id="PS00498">
    <property type="entry name" value="TYROSINASE_2"/>
    <property type="match status" value="1"/>
</dbReference>
<dbReference type="Gene3D" id="1.10.1280.10">
    <property type="entry name" value="Di-copper center containing domain from catechol oxidase"/>
    <property type="match status" value="1"/>
</dbReference>